<dbReference type="InterPro" id="IPR011992">
    <property type="entry name" value="EF-hand-dom_pair"/>
</dbReference>
<organism evidence="4">
    <name type="scientific">Aurelia sp. 2017-HT</name>
    <dbReference type="NCBI Taxonomy" id="2136148"/>
    <lineage>
        <taxon>Eukaryota</taxon>
        <taxon>Metazoa</taxon>
        <taxon>Cnidaria</taxon>
        <taxon>Scyphozoa</taxon>
        <taxon>Semaeostomeae</taxon>
        <taxon>Ulmaridae</taxon>
        <taxon>Aurelia</taxon>
    </lineage>
</organism>
<dbReference type="Gene3D" id="1.10.238.10">
    <property type="entry name" value="EF-hand"/>
    <property type="match status" value="1"/>
</dbReference>
<dbReference type="SUPFAM" id="SSF47473">
    <property type="entry name" value="EF-hand"/>
    <property type="match status" value="1"/>
</dbReference>
<dbReference type="PANTHER" id="PTHR23048:SF2">
    <property type="entry name" value="MYOSIN LIGHT CHAIN 3"/>
    <property type="match status" value="1"/>
</dbReference>
<dbReference type="PANTHER" id="PTHR23048">
    <property type="entry name" value="MYOSIN LIGHT CHAIN 1, 3"/>
    <property type="match status" value="1"/>
</dbReference>
<protein>
    <submittedName>
        <fullName evidence="4">Myosin essential light chain</fullName>
    </submittedName>
</protein>
<dbReference type="AlphaFoldDB" id="A0A2Z5WH81"/>
<keyword evidence="1" id="KW-0677">Repeat</keyword>
<keyword evidence="3" id="KW-0505">Motor protein</keyword>
<evidence type="ECO:0000256" key="1">
    <source>
        <dbReference type="ARBA" id="ARBA00022737"/>
    </source>
</evidence>
<proteinExistence type="evidence at transcript level"/>
<name>A0A2Z5WH81_9CNID</name>
<dbReference type="FunFam" id="1.10.238.10:FF:000178">
    <property type="entry name" value="Calmodulin-2 A"/>
    <property type="match status" value="1"/>
</dbReference>
<reference evidence="4" key="1">
    <citation type="journal article" date="2018" name="Sci. Rep.">
        <title>Smooth muscle-like Ca2+-regulation of actin-myosin interaction in adult jellyfish striated muscle.</title>
        <authorList>
            <person name="Tanaka H."/>
            <person name="Ishimaru S."/>
            <person name="Nagatsuka Y."/>
            <person name="Ohashi K."/>
        </authorList>
    </citation>
    <scope>NUCLEOTIDE SEQUENCE</scope>
</reference>
<sequence>MDDTLTEEEQIEEMKDCYSIFDRVGDMKVDHDRIIDVLRSLGLNPLTADVNKCLGDSKLVNTRVDFETFYGIYKQLSKTPATGSYDDMVEGLGTMDRETSGVVNSAELRLILMNIGDKMTEDLIDPILAPHEDSSHHVVYRDMIRRVMAG</sequence>
<dbReference type="GO" id="GO:0016460">
    <property type="term" value="C:myosin II complex"/>
    <property type="evidence" value="ECO:0007669"/>
    <property type="project" value="TreeGrafter"/>
</dbReference>
<evidence type="ECO:0000256" key="3">
    <source>
        <dbReference type="ARBA" id="ARBA00023175"/>
    </source>
</evidence>
<dbReference type="SMR" id="A0A2Z5WH81"/>
<dbReference type="InterPro" id="IPR050230">
    <property type="entry name" value="CALM/Myosin/TropC-like"/>
</dbReference>
<evidence type="ECO:0000313" key="4">
    <source>
        <dbReference type="EMBL" id="BBB94184.1"/>
    </source>
</evidence>
<keyword evidence="2" id="KW-0518">Myosin</keyword>
<dbReference type="EMBL" id="LC342275">
    <property type="protein sequence ID" value="BBB94184.1"/>
    <property type="molecule type" value="mRNA"/>
</dbReference>
<accession>A0A2Z5WH81</accession>
<evidence type="ECO:0000256" key="2">
    <source>
        <dbReference type="ARBA" id="ARBA00023123"/>
    </source>
</evidence>